<dbReference type="PANTHER" id="PTHR22901:SF0">
    <property type="entry name" value="SIALATE O-ACETYLESTERASE"/>
    <property type="match status" value="1"/>
</dbReference>
<evidence type="ECO:0000256" key="1">
    <source>
        <dbReference type="ARBA" id="ARBA00022801"/>
    </source>
</evidence>
<dbReference type="SUPFAM" id="SSF52266">
    <property type="entry name" value="SGNH hydrolase"/>
    <property type="match status" value="1"/>
</dbReference>
<dbReference type="EC" id="3.1.1.53" evidence="4"/>
<evidence type="ECO:0000313" key="4">
    <source>
        <dbReference type="EMBL" id="KFJ05126.1"/>
    </source>
</evidence>
<dbReference type="PANTHER" id="PTHR22901">
    <property type="entry name" value="SIALATE O-ACETYLESTERASE"/>
    <property type="match status" value="1"/>
</dbReference>
<dbReference type="Proteomes" id="UP000029080">
    <property type="component" value="Unassembled WGS sequence"/>
</dbReference>
<protein>
    <submittedName>
        <fullName evidence="4">Sialic acid-specific 9-O-acetylesterase</fullName>
        <ecNumber evidence="4">3.1.1.53</ecNumber>
    </submittedName>
</protein>
<sequence length="655" mass="72900">MATTIATGPAPGSNAGGVSGEHMESKPLGNERLRVAAVFSHHMVLQRRKPIPVFGEGKPGTSFTVELKPQIPALLSESVSSPEVHTSSSYHAVVHGTVDEHGQWLVVLPAMDSGKTYRLIVSAQDIRLEYRDVLIGEVWIASGQSNIEFELHNALDGESEVALATDGNIRFFNTPKRGALGDELFEDENASSWQVCSPATAGYMSAIAYFFARKLRSQWPDVPVGIVDCYVGGTSISCWMSEKTLRATQYGNAYLERYEQQIAGKSLESMHEAMAQWQKVFDQWNADIARAQLVQPDIDWDTLNTQYGECPWPPPMTSFSQFRPTGPFIAMVSRVAPYAIRGALWYQGEEDEQYGSSYAAMLRDMIADWRTLWNIDALMASDSNNLLQSDEHDAIRSASPLPFVIAQLPQWIDKKQYVAHQDPMLWPVLRQAQSDVTHDTNDVYLTVLMDCGEFNNIHPVDKKTPGERLALTALRHVYEQHSIVADSPRFRDTLQLNDTQSPVIGVIFDTADGMHFMHDDRRIASEAVESKDEALSDFDVLCKSVTPIAQMLTARGLVPEPVSLQESEEQIDEWFRLRTASGFEVAGEDGDFHQAAAMSLTLKSDAVDGGFACIALYSPNVPQPRFVRYGYFSWGPVPVFNSAGLPAEPFNTYRR</sequence>
<reference evidence="4 5" key="1">
    <citation type="submission" date="2014-03" db="EMBL/GenBank/DDBJ databases">
        <title>Genomics of Bifidobacteria.</title>
        <authorList>
            <person name="Ventura M."/>
            <person name="Milani C."/>
            <person name="Lugli G.A."/>
        </authorList>
    </citation>
    <scope>NUCLEOTIDE SEQUENCE [LARGE SCALE GENOMIC DNA]</scope>
    <source>
        <strain evidence="4 5">JCM 13495</strain>
    </source>
</reference>
<organism evidence="4 5">
    <name type="scientific">Bifidobacterium tsurumiense</name>
    <dbReference type="NCBI Taxonomy" id="356829"/>
    <lineage>
        <taxon>Bacteria</taxon>
        <taxon>Bacillati</taxon>
        <taxon>Actinomycetota</taxon>
        <taxon>Actinomycetes</taxon>
        <taxon>Bifidobacteriales</taxon>
        <taxon>Bifidobacteriaceae</taxon>
        <taxon>Bifidobacterium</taxon>
    </lineage>
</organism>
<evidence type="ECO:0000259" key="3">
    <source>
        <dbReference type="Pfam" id="PF03629"/>
    </source>
</evidence>
<name>A0A087EBH5_9BIFI</name>
<dbReference type="RefSeq" id="WP_026642174.1">
    <property type="nucleotide sequence ID" value="NZ_JGZU01000016.1"/>
</dbReference>
<keyword evidence="1 4" id="KW-0378">Hydrolase</keyword>
<feature type="region of interest" description="Disordered" evidence="2">
    <location>
        <begin position="1"/>
        <end position="25"/>
    </location>
</feature>
<dbReference type="EMBL" id="JGZU01000016">
    <property type="protein sequence ID" value="KFJ05126.1"/>
    <property type="molecule type" value="Genomic_DNA"/>
</dbReference>
<dbReference type="AlphaFoldDB" id="A0A087EBH5"/>
<dbReference type="Pfam" id="PF03629">
    <property type="entry name" value="SASA"/>
    <property type="match status" value="1"/>
</dbReference>
<dbReference type="OrthoDB" id="9795554at2"/>
<gene>
    <name evidence="4" type="ORF">BITS_1671</name>
</gene>
<dbReference type="Gene3D" id="3.40.50.1110">
    <property type="entry name" value="SGNH hydrolase"/>
    <property type="match status" value="1"/>
</dbReference>
<dbReference type="eggNOG" id="COG2755">
    <property type="taxonomic scope" value="Bacteria"/>
</dbReference>
<accession>A0A087EBH5</accession>
<evidence type="ECO:0000256" key="2">
    <source>
        <dbReference type="SAM" id="MobiDB-lite"/>
    </source>
</evidence>
<dbReference type="InterPro" id="IPR036514">
    <property type="entry name" value="SGNH_hydro_sf"/>
</dbReference>
<keyword evidence="5" id="KW-1185">Reference proteome</keyword>
<comment type="caution">
    <text evidence="4">The sequence shown here is derived from an EMBL/GenBank/DDBJ whole genome shotgun (WGS) entry which is preliminary data.</text>
</comment>
<dbReference type="GO" id="GO:0001681">
    <property type="term" value="F:sialate O-acetylesterase activity"/>
    <property type="evidence" value="ECO:0007669"/>
    <property type="project" value="UniProtKB-EC"/>
</dbReference>
<dbReference type="InterPro" id="IPR039329">
    <property type="entry name" value="SIAE"/>
</dbReference>
<evidence type="ECO:0000313" key="5">
    <source>
        <dbReference type="Proteomes" id="UP000029080"/>
    </source>
</evidence>
<proteinExistence type="predicted"/>
<dbReference type="InterPro" id="IPR005181">
    <property type="entry name" value="SASA"/>
</dbReference>
<dbReference type="STRING" id="356829.BITS_1671"/>
<dbReference type="GO" id="GO:0005975">
    <property type="term" value="P:carbohydrate metabolic process"/>
    <property type="evidence" value="ECO:0007669"/>
    <property type="project" value="TreeGrafter"/>
</dbReference>
<feature type="domain" description="Sialate O-acetylesterase" evidence="3">
    <location>
        <begin position="137"/>
        <end position="261"/>
    </location>
</feature>